<accession>A0A2J6PFS1</accession>
<reference evidence="1 2" key="1">
    <citation type="submission" date="2016-05" db="EMBL/GenBank/DDBJ databases">
        <title>A degradative enzymes factory behind the ericoid mycorrhizal symbiosis.</title>
        <authorList>
            <consortium name="DOE Joint Genome Institute"/>
            <person name="Martino E."/>
            <person name="Morin E."/>
            <person name="Grelet G."/>
            <person name="Kuo A."/>
            <person name="Kohler A."/>
            <person name="Daghino S."/>
            <person name="Barry K."/>
            <person name="Choi C."/>
            <person name="Cichocki N."/>
            <person name="Clum A."/>
            <person name="Copeland A."/>
            <person name="Hainaut M."/>
            <person name="Haridas S."/>
            <person name="Labutti K."/>
            <person name="Lindquist E."/>
            <person name="Lipzen A."/>
            <person name="Khouja H.-R."/>
            <person name="Murat C."/>
            <person name="Ohm R."/>
            <person name="Olson A."/>
            <person name="Spatafora J."/>
            <person name="Veneault-Fourrey C."/>
            <person name="Henrissat B."/>
            <person name="Grigoriev I."/>
            <person name="Martin F."/>
            <person name="Perotto S."/>
        </authorList>
    </citation>
    <scope>NUCLEOTIDE SEQUENCE [LARGE SCALE GENOMIC DNA]</scope>
    <source>
        <strain evidence="1 2">UAMH 7357</strain>
    </source>
</reference>
<dbReference type="OrthoDB" id="2740448at2759"/>
<name>A0A2J6PFS1_9HELO</name>
<dbReference type="Proteomes" id="UP000235672">
    <property type="component" value="Unassembled WGS sequence"/>
</dbReference>
<gene>
    <name evidence="1" type="ORF">NA56DRAFT_532079</name>
</gene>
<organism evidence="1 2">
    <name type="scientific">Hyaloscypha hepaticicola</name>
    <dbReference type="NCBI Taxonomy" id="2082293"/>
    <lineage>
        <taxon>Eukaryota</taxon>
        <taxon>Fungi</taxon>
        <taxon>Dikarya</taxon>
        <taxon>Ascomycota</taxon>
        <taxon>Pezizomycotina</taxon>
        <taxon>Leotiomycetes</taxon>
        <taxon>Helotiales</taxon>
        <taxon>Hyaloscyphaceae</taxon>
        <taxon>Hyaloscypha</taxon>
    </lineage>
</organism>
<feature type="non-terminal residue" evidence="1">
    <location>
        <position position="156"/>
    </location>
</feature>
<dbReference type="STRING" id="1745343.A0A2J6PFS1"/>
<evidence type="ECO:0000313" key="2">
    <source>
        <dbReference type="Proteomes" id="UP000235672"/>
    </source>
</evidence>
<feature type="non-terminal residue" evidence="1">
    <location>
        <position position="1"/>
    </location>
</feature>
<dbReference type="EMBL" id="KZ613542">
    <property type="protein sequence ID" value="PMD12819.1"/>
    <property type="molecule type" value="Genomic_DNA"/>
</dbReference>
<dbReference type="AlphaFoldDB" id="A0A2J6PFS1"/>
<protein>
    <submittedName>
        <fullName evidence="1">Uncharacterized protein</fullName>
    </submittedName>
</protein>
<proteinExistence type="predicted"/>
<keyword evidence="2" id="KW-1185">Reference proteome</keyword>
<sequence length="156" mass="17831">SSIQDLKAVPGLWYKIHVLIYDLRNFQAKSACRERLETVTDTSYLGSPYFTPAEATMVKSFQVGENNGSIALAEVIEDTLKERLERRMKKRVSSKDFRVCAAHDIAPILEKALGVKEKDLMRDKEFIRLVEKWGLDLREAVGWKGIQKKNFALKGK</sequence>
<evidence type="ECO:0000313" key="1">
    <source>
        <dbReference type="EMBL" id="PMD12819.1"/>
    </source>
</evidence>